<reference evidence="2 4" key="2">
    <citation type="journal article" date="2013" name="Nature">
        <title>Insights into bilaterian evolution from three spiralian genomes.</title>
        <authorList>
            <person name="Simakov O."/>
            <person name="Marletaz F."/>
            <person name="Cho S.J."/>
            <person name="Edsinger-Gonzales E."/>
            <person name="Havlak P."/>
            <person name="Hellsten U."/>
            <person name="Kuo D.H."/>
            <person name="Larsson T."/>
            <person name="Lv J."/>
            <person name="Arendt D."/>
            <person name="Savage R."/>
            <person name="Osoegawa K."/>
            <person name="de Jong P."/>
            <person name="Grimwood J."/>
            <person name="Chapman J.A."/>
            <person name="Shapiro H."/>
            <person name="Aerts A."/>
            <person name="Otillar R.P."/>
            <person name="Terry A.Y."/>
            <person name="Boore J.L."/>
            <person name="Grigoriev I.V."/>
            <person name="Lindberg D.R."/>
            <person name="Seaver E.C."/>
            <person name="Weisblat D.A."/>
            <person name="Putnam N.H."/>
            <person name="Rokhsar D.S."/>
        </authorList>
    </citation>
    <scope>NUCLEOTIDE SEQUENCE</scope>
    <source>
        <strain evidence="2 4">I ESC-2004</strain>
    </source>
</reference>
<name>R7TID8_CAPTE</name>
<feature type="compositionally biased region" description="Polar residues" evidence="1">
    <location>
        <begin position="24"/>
        <end position="46"/>
    </location>
</feature>
<dbReference type="AlphaFoldDB" id="R7TID8"/>
<dbReference type="EnsemblMetazoa" id="CapteT186617">
    <property type="protein sequence ID" value="CapteP186617"/>
    <property type="gene ID" value="CapteG186617"/>
</dbReference>
<evidence type="ECO:0000313" key="2">
    <source>
        <dbReference type="EMBL" id="ELT93247.1"/>
    </source>
</evidence>
<dbReference type="Proteomes" id="UP000014760">
    <property type="component" value="Unassembled WGS sequence"/>
</dbReference>
<reference evidence="3" key="3">
    <citation type="submission" date="2015-06" db="UniProtKB">
        <authorList>
            <consortium name="EnsemblMetazoa"/>
        </authorList>
    </citation>
    <scope>IDENTIFICATION</scope>
</reference>
<feature type="region of interest" description="Disordered" evidence="1">
    <location>
        <begin position="1"/>
        <end position="46"/>
    </location>
</feature>
<protein>
    <submittedName>
        <fullName evidence="2 3">Uncharacterized protein</fullName>
    </submittedName>
</protein>
<evidence type="ECO:0000313" key="3">
    <source>
        <dbReference type="EnsemblMetazoa" id="CapteP186617"/>
    </source>
</evidence>
<sequence>MTGVSIPPVMTSCSISGDKGTGSLRMSQKSVATASTRPPVATNPNASEMRDNALELQCDIVVDVAILTAESECDALGATAVQNKRISQNGGGKIRSEQRDLQFSQFHWWRNHTMASGNSAAVRVKRLVNHMHPEIQSKIETRRRVFKGVSIQDFQIQKSEKGKKNLLQSAHKLNMGDF</sequence>
<organism evidence="2">
    <name type="scientific">Capitella teleta</name>
    <name type="common">Polychaete worm</name>
    <dbReference type="NCBI Taxonomy" id="283909"/>
    <lineage>
        <taxon>Eukaryota</taxon>
        <taxon>Metazoa</taxon>
        <taxon>Spiralia</taxon>
        <taxon>Lophotrochozoa</taxon>
        <taxon>Annelida</taxon>
        <taxon>Polychaeta</taxon>
        <taxon>Sedentaria</taxon>
        <taxon>Scolecida</taxon>
        <taxon>Capitellidae</taxon>
        <taxon>Capitella</taxon>
    </lineage>
</organism>
<proteinExistence type="predicted"/>
<dbReference type="EMBL" id="AMQN01029922">
    <property type="status" value="NOT_ANNOTATED_CDS"/>
    <property type="molecule type" value="Genomic_DNA"/>
</dbReference>
<dbReference type="EMBL" id="KB309817">
    <property type="protein sequence ID" value="ELT93247.1"/>
    <property type="molecule type" value="Genomic_DNA"/>
</dbReference>
<keyword evidence="4" id="KW-1185">Reference proteome</keyword>
<evidence type="ECO:0000256" key="1">
    <source>
        <dbReference type="SAM" id="MobiDB-lite"/>
    </source>
</evidence>
<evidence type="ECO:0000313" key="4">
    <source>
        <dbReference type="Proteomes" id="UP000014760"/>
    </source>
</evidence>
<gene>
    <name evidence="2" type="ORF">CAPTEDRAFT_186617</name>
</gene>
<dbReference type="HOGENOM" id="CLU_1512039_0_0_1"/>
<dbReference type="EMBL" id="AMQN01029921">
    <property type="status" value="NOT_ANNOTATED_CDS"/>
    <property type="molecule type" value="Genomic_DNA"/>
</dbReference>
<reference evidence="4" key="1">
    <citation type="submission" date="2012-12" db="EMBL/GenBank/DDBJ databases">
        <authorList>
            <person name="Hellsten U."/>
            <person name="Grimwood J."/>
            <person name="Chapman J.A."/>
            <person name="Shapiro H."/>
            <person name="Aerts A."/>
            <person name="Otillar R.P."/>
            <person name="Terry A.Y."/>
            <person name="Boore J.L."/>
            <person name="Simakov O."/>
            <person name="Marletaz F."/>
            <person name="Cho S.-J."/>
            <person name="Edsinger-Gonzales E."/>
            <person name="Havlak P."/>
            <person name="Kuo D.-H."/>
            <person name="Larsson T."/>
            <person name="Lv J."/>
            <person name="Arendt D."/>
            <person name="Savage R."/>
            <person name="Osoegawa K."/>
            <person name="de Jong P."/>
            <person name="Lindberg D.R."/>
            <person name="Seaver E.C."/>
            <person name="Weisblat D.A."/>
            <person name="Putnam N.H."/>
            <person name="Grigoriev I.V."/>
            <person name="Rokhsar D.S."/>
        </authorList>
    </citation>
    <scope>NUCLEOTIDE SEQUENCE</scope>
    <source>
        <strain evidence="4">I ESC-2004</strain>
    </source>
</reference>
<accession>R7TID8</accession>